<dbReference type="PROSITE" id="PS51658">
    <property type="entry name" value="BFN"/>
    <property type="match status" value="1"/>
</dbReference>
<dbReference type="SUPFAM" id="SSF103256">
    <property type="entry name" value="Hypothetical protein TM0160"/>
    <property type="match status" value="1"/>
</dbReference>
<feature type="domain" description="BFN" evidence="1">
    <location>
        <begin position="1"/>
        <end position="129"/>
    </location>
</feature>
<evidence type="ECO:0000313" key="3">
    <source>
        <dbReference type="Proteomes" id="UP001165561"/>
    </source>
</evidence>
<dbReference type="Pfam" id="PF02577">
    <property type="entry name" value="BFN_dom"/>
    <property type="match status" value="1"/>
</dbReference>
<keyword evidence="3" id="KW-1185">Reference proteome</keyword>
<comment type="caution">
    <text evidence="2">The sequence shown here is derived from an EMBL/GenBank/DDBJ whole genome shotgun (WGS) entry which is preliminary data.</text>
</comment>
<evidence type="ECO:0000259" key="1">
    <source>
        <dbReference type="PROSITE" id="PS51658"/>
    </source>
</evidence>
<dbReference type="Proteomes" id="UP001165561">
    <property type="component" value="Unassembled WGS sequence"/>
</dbReference>
<reference evidence="2" key="1">
    <citation type="submission" date="2023-02" db="EMBL/GenBank/DDBJ databases">
        <title>Georgenia sp.10Sc9-8, isolated from a soil sample collected from the Taklamakan desert.</title>
        <authorList>
            <person name="Liu S."/>
        </authorList>
    </citation>
    <scope>NUCLEOTIDE SEQUENCE</scope>
    <source>
        <strain evidence="2">10Sc9-8</strain>
    </source>
</reference>
<dbReference type="Gene3D" id="3.10.690.10">
    <property type="entry name" value="Bifunctional nuclease domain"/>
    <property type="match status" value="1"/>
</dbReference>
<dbReference type="EMBL" id="JARACI010001204">
    <property type="protein sequence ID" value="MDD9208282.1"/>
    <property type="molecule type" value="Genomic_DNA"/>
</dbReference>
<dbReference type="PANTHER" id="PTHR15160">
    <property type="entry name" value="VON HIPPEL-LINDAU PROTEIN"/>
    <property type="match status" value="1"/>
</dbReference>
<proteinExistence type="predicted"/>
<dbReference type="InterPro" id="IPR036104">
    <property type="entry name" value="BFN_sf"/>
</dbReference>
<organism evidence="2 3">
    <name type="scientific">Georgenia halotolerans</name>
    <dbReference type="NCBI Taxonomy" id="3028317"/>
    <lineage>
        <taxon>Bacteria</taxon>
        <taxon>Bacillati</taxon>
        <taxon>Actinomycetota</taxon>
        <taxon>Actinomycetes</taxon>
        <taxon>Micrococcales</taxon>
        <taxon>Bogoriellaceae</taxon>
        <taxon>Georgenia</taxon>
    </lineage>
</organism>
<name>A0ABT5U1S1_9MICO</name>
<protein>
    <submittedName>
        <fullName evidence="2">Bifunctional nuclease family protein</fullName>
    </submittedName>
</protein>
<evidence type="ECO:0000313" key="2">
    <source>
        <dbReference type="EMBL" id="MDD9208282.1"/>
    </source>
</evidence>
<gene>
    <name evidence="2" type="ORF">PU560_17700</name>
</gene>
<sequence>MRVMHVLGVRVSVPGNEVVVILADPAGSLVLPIVIGPREGAAIASAQAGVVPPRPQTHDLFVDVLGQVGANLDEVRVTDVRSGTFHAVLVLAGGTLVDARPSDAIALALRAHCPVLCEESVLERAGVPLVDSAWVGEEGEDVDEEDPAEVLQEFREFLKGVDPEDFDDARP</sequence>
<dbReference type="InterPro" id="IPR003729">
    <property type="entry name" value="Bi_nuclease_dom"/>
</dbReference>
<accession>A0ABT5U1S1</accession>
<dbReference type="PANTHER" id="PTHR15160:SF1">
    <property type="entry name" value="VON HIPPEL-LINDAU DISEASE TUMOR SUPPRESSOR"/>
    <property type="match status" value="1"/>
</dbReference>